<name>A0A8S2NZI1_9BILA</name>
<evidence type="ECO:0000313" key="2">
    <source>
        <dbReference type="Proteomes" id="UP000681967"/>
    </source>
</evidence>
<proteinExistence type="predicted"/>
<organism evidence="1 2">
    <name type="scientific">Rotaria magnacalcarata</name>
    <dbReference type="NCBI Taxonomy" id="392030"/>
    <lineage>
        <taxon>Eukaryota</taxon>
        <taxon>Metazoa</taxon>
        <taxon>Spiralia</taxon>
        <taxon>Gnathifera</taxon>
        <taxon>Rotifera</taxon>
        <taxon>Eurotatoria</taxon>
        <taxon>Bdelloidea</taxon>
        <taxon>Philodinida</taxon>
        <taxon>Philodinidae</taxon>
        <taxon>Rotaria</taxon>
    </lineage>
</organism>
<reference evidence="1" key="1">
    <citation type="submission" date="2021-02" db="EMBL/GenBank/DDBJ databases">
        <authorList>
            <person name="Nowell W R."/>
        </authorList>
    </citation>
    <scope>NUCLEOTIDE SEQUENCE</scope>
</reference>
<dbReference type="Proteomes" id="UP000681967">
    <property type="component" value="Unassembled WGS sequence"/>
</dbReference>
<dbReference type="EMBL" id="CAJOBH010005462">
    <property type="protein sequence ID" value="CAF4024979.1"/>
    <property type="molecule type" value="Genomic_DNA"/>
</dbReference>
<evidence type="ECO:0000313" key="1">
    <source>
        <dbReference type="EMBL" id="CAF4024979.1"/>
    </source>
</evidence>
<gene>
    <name evidence="1" type="ORF">BYL167_LOCUS14997</name>
</gene>
<comment type="caution">
    <text evidence="1">The sequence shown here is derived from an EMBL/GenBank/DDBJ whole genome shotgun (WGS) entry which is preliminary data.</text>
</comment>
<dbReference type="AlphaFoldDB" id="A0A8S2NZI1"/>
<accession>A0A8S2NZI1</accession>
<feature type="non-terminal residue" evidence="1">
    <location>
        <position position="1"/>
    </location>
</feature>
<sequence>MEDLLKDIQQQSVCHEQTAGNVKLSSPSPTNTNRRCDQFANITRPCRCGSNKTAYDRLKQMCINGRVVQ</sequence>
<protein>
    <submittedName>
        <fullName evidence="1">Uncharacterized protein</fullName>
    </submittedName>
</protein>